<comment type="subcellular location">
    <subcellularLocation>
        <location evidence="2">Cytoplasm</location>
    </subcellularLocation>
</comment>
<proteinExistence type="inferred from homology"/>
<sequence>MIKNKNANLLSTSFSEIIIHGIQEKKGNDIVRLDLRNIHSSVADYFVICHAESSTQIKAIADSVEKEVFEATGQDPYKKEGLQHAEWILLDYFDVVVHIFRTDKRAFYGLEDLWGDAEFEHYKSA</sequence>
<reference evidence="3 4" key="2">
    <citation type="submission" date="2016-06" db="EMBL/GenBank/DDBJ databases">
        <title>Pedobacter psychrophilus sp. nov., isolated from Antarctic fragmentary rock.</title>
        <authorList>
            <person name="Svec P."/>
        </authorList>
    </citation>
    <scope>NUCLEOTIDE SEQUENCE [LARGE SCALE GENOMIC DNA]</scope>
    <source>
        <strain evidence="3 4">CCM 8644</strain>
    </source>
</reference>
<evidence type="ECO:0000256" key="1">
    <source>
        <dbReference type="ARBA" id="ARBA00010574"/>
    </source>
</evidence>
<dbReference type="HAMAP" id="MF_01477">
    <property type="entry name" value="Iojap_RsfS"/>
    <property type="match status" value="1"/>
</dbReference>
<accession>A0A179DBH1</accession>
<evidence type="ECO:0000313" key="4">
    <source>
        <dbReference type="Proteomes" id="UP000078459"/>
    </source>
</evidence>
<dbReference type="STRING" id="1826909.A5893_13270"/>
<dbReference type="Pfam" id="PF02410">
    <property type="entry name" value="RsfS"/>
    <property type="match status" value="1"/>
</dbReference>
<comment type="caution">
    <text evidence="3">The sequence shown here is derived from an EMBL/GenBank/DDBJ whole genome shotgun (WGS) entry which is preliminary data.</text>
</comment>
<dbReference type="EMBL" id="LWHJ01000030">
    <property type="protein sequence ID" value="OAQ38396.1"/>
    <property type="molecule type" value="Genomic_DNA"/>
</dbReference>
<dbReference type="GO" id="GO:0017148">
    <property type="term" value="P:negative regulation of translation"/>
    <property type="evidence" value="ECO:0007669"/>
    <property type="project" value="UniProtKB-UniRule"/>
</dbReference>
<dbReference type="InterPro" id="IPR004394">
    <property type="entry name" value="Iojap/RsfS/C7orf30"/>
</dbReference>
<protein>
    <recommendedName>
        <fullName evidence="2">Ribosomal silencing factor RsfS</fullName>
    </recommendedName>
</protein>
<organism evidence="3 4">
    <name type="scientific">Pedobacter psychrophilus</name>
    <dbReference type="NCBI Taxonomy" id="1826909"/>
    <lineage>
        <taxon>Bacteria</taxon>
        <taxon>Pseudomonadati</taxon>
        <taxon>Bacteroidota</taxon>
        <taxon>Sphingobacteriia</taxon>
        <taxon>Sphingobacteriales</taxon>
        <taxon>Sphingobacteriaceae</taxon>
        <taxon>Pedobacter</taxon>
    </lineage>
</organism>
<comment type="similarity">
    <text evidence="1 2">Belongs to the Iojap/RsfS family.</text>
</comment>
<reference evidence="3 4" key="1">
    <citation type="submission" date="2016-04" db="EMBL/GenBank/DDBJ databases">
        <authorList>
            <person name="Evans L.H."/>
            <person name="Alamgir A."/>
            <person name="Owens N."/>
            <person name="Weber N.D."/>
            <person name="Virtaneva K."/>
            <person name="Barbian K."/>
            <person name="Babar A."/>
            <person name="Rosenke K."/>
        </authorList>
    </citation>
    <scope>NUCLEOTIDE SEQUENCE [LARGE SCALE GENOMIC DNA]</scope>
    <source>
        <strain evidence="3 4">CCM 8644</strain>
    </source>
</reference>
<dbReference type="GO" id="GO:0042256">
    <property type="term" value="P:cytosolic ribosome assembly"/>
    <property type="evidence" value="ECO:0007669"/>
    <property type="project" value="UniProtKB-UniRule"/>
</dbReference>
<dbReference type="RefSeq" id="WP_068823167.1">
    <property type="nucleotide sequence ID" value="NZ_LWHJ01000030.1"/>
</dbReference>
<dbReference type="Proteomes" id="UP000078459">
    <property type="component" value="Unassembled WGS sequence"/>
</dbReference>
<dbReference type="Gene3D" id="3.30.460.10">
    <property type="entry name" value="Beta Polymerase, domain 2"/>
    <property type="match status" value="1"/>
</dbReference>
<evidence type="ECO:0000313" key="3">
    <source>
        <dbReference type="EMBL" id="OAQ38396.1"/>
    </source>
</evidence>
<dbReference type="NCBIfam" id="TIGR00090">
    <property type="entry name" value="rsfS_iojap_ybeB"/>
    <property type="match status" value="1"/>
</dbReference>
<dbReference type="AlphaFoldDB" id="A0A179DBH1"/>
<name>A0A179DBH1_9SPHI</name>
<dbReference type="GO" id="GO:0090071">
    <property type="term" value="P:negative regulation of ribosome biogenesis"/>
    <property type="evidence" value="ECO:0007669"/>
    <property type="project" value="UniProtKB-UniRule"/>
</dbReference>
<gene>
    <name evidence="2" type="primary">rsfS</name>
    <name evidence="3" type="ORF">A5893_13270</name>
</gene>
<comment type="function">
    <text evidence="2">Functions as a ribosomal silencing factor. Interacts with ribosomal protein uL14 (rplN), blocking formation of intersubunit bridge B8. Prevents association of the 30S and 50S ribosomal subunits and the formation of functional ribosomes, thus repressing translation.</text>
</comment>
<keyword evidence="2" id="KW-0963">Cytoplasm</keyword>
<evidence type="ECO:0000256" key="2">
    <source>
        <dbReference type="HAMAP-Rule" id="MF_01477"/>
    </source>
</evidence>
<dbReference type="PANTHER" id="PTHR21043:SF0">
    <property type="entry name" value="MITOCHONDRIAL ASSEMBLY OF RIBOSOMAL LARGE SUBUNIT PROTEIN 1"/>
    <property type="match status" value="1"/>
</dbReference>
<dbReference type="GO" id="GO:0043023">
    <property type="term" value="F:ribosomal large subunit binding"/>
    <property type="evidence" value="ECO:0007669"/>
    <property type="project" value="TreeGrafter"/>
</dbReference>
<dbReference type="OrthoDB" id="9793681at2"/>
<keyword evidence="4" id="KW-1185">Reference proteome</keyword>
<keyword evidence="2" id="KW-0810">Translation regulation</keyword>
<dbReference type="InterPro" id="IPR043519">
    <property type="entry name" value="NT_sf"/>
</dbReference>
<dbReference type="PANTHER" id="PTHR21043">
    <property type="entry name" value="IOJAP SUPERFAMILY ORTHOLOG"/>
    <property type="match status" value="1"/>
</dbReference>
<comment type="subunit">
    <text evidence="2">Interacts with ribosomal protein uL14 (rplN).</text>
</comment>
<dbReference type="SUPFAM" id="SSF81301">
    <property type="entry name" value="Nucleotidyltransferase"/>
    <property type="match status" value="1"/>
</dbReference>
<keyword evidence="2" id="KW-0678">Repressor</keyword>
<dbReference type="GO" id="GO:0005737">
    <property type="term" value="C:cytoplasm"/>
    <property type="evidence" value="ECO:0007669"/>
    <property type="project" value="UniProtKB-SubCell"/>
</dbReference>